<dbReference type="PANTHER" id="PTHR10314">
    <property type="entry name" value="CYSTATHIONINE BETA-SYNTHASE"/>
    <property type="match status" value="1"/>
</dbReference>
<dbReference type="GO" id="GO:1901605">
    <property type="term" value="P:alpha-amino acid metabolic process"/>
    <property type="evidence" value="ECO:0007669"/>
    <property type="project" value="UniProtKB-ARBA"/>
</dbReference>
<evidence type="ECO:0000256" key="2">
    <source>
        <dbReference type="ARBA" id="ARBA00022898"/>
    </source>
</evidence>
<dbReference type="InterPro" id="IPR001926">
    <property type="entry name" value="TrpB-like_PALP"/>
</dbReference>
<comment type="caution">
    <text evidence="4">The sequence shown here is derived from an EMBL/GenBank/DDBJ whole genome shotgun (WGS) entry which is preliminary data.</text>
</comment>
<evidence type="ECO:0000259" key="3">
    <source>
        <dbReference type="Pfam" id="PF00291"/>
    </source>
</evidence>
<name>A0A641S3L8_BACOV</name>
<keyword evidence="2" id="KW-0663">Pyridoxal phosphate</keyword>
<protein>
    <submittedName>
        <fullName evidence="4">Pyridoxal-phosphate dependent enzyme</fullName>
    </submittedName>
</protein>
<dbReference type="EMBL" id="VWKO01000091">
    <property type="protein sequence ID" value="KAA4030159.1"/>
    <property type="molecule type" value="Genomic_DNA"/>
</dbReference>
<reference evidence="4" key="1">
    <citation type="journal article" date="2019" name="Nat. Med.">
        <title>A library of human gut bacterial isolates paired with longitudinal multiomics data enables mechanistic microbiome research.</title>
        <authorList>
            <person name="Poyet M."/>
            <person name="Groussin M."/>
            <person name="Gibbons S.M."/>
            <person name="Avila-Pacheco J."/>
            <person name="Jiang X."/>
            <person name="Kearney S.M."/>
            <person name="Perrotta A.R."/>
            <person name="Berdy B."/>
            <person name="Zhao S."/>
            <person name="Lieberman T.D."/>
            <person name="Swanson P.K."/>
            <person name="Smith M."/>
            <person name="Roesemann S."/>
            <person name="Alexander J.E."/>
            <person name="Rich S.A."/>
            <person name="Livny J."/>
            <person name="Vlamakis H."/>
            <person name="Clish C."/>
            <person name="Bullock K."/>
            <person name="Deik A."/>
            <person name="Scott J."/>
            <person name="Pierce K.A."/>
            <person name="Xavier R.J."/>
            <person name="Alm E.J."/>
        </authorList>
    </citation>
    <scope>NUCLEOTIDE SEQUENCE</scope>
    <source>
        <strain evidence="4">BIOML-A147</strain>
    </source>
</reference>
<dbReference type="InterPro" id="IPR036052">
    <property type="entry name" value="TrpB-like_PALP_sf"/>
</dbReference>
<evidence type="ECO:0000313" key="4">
    <source>
        <dbReference type="EMBL" id="KAA4030159.1"/>
    </source>
</evidence>
<organism evidence="4">
    <name type="scientific">Bacteroides ovatus</name>
    <dbReference type="NCBI Taxonomy" id="28116"/>
    <lineage>
        <taxon>Bacteria</taxon>
        <taxon>Pseudomonadati</taxon>
        <taxon>Bacteroidota</taxon>
        <taxon>Bacteroidia</taxon>
        <taxon>Bacteroidales</taxon>
        <taxon>Bacteroidaceae</taxon>
        <taxon>Bacteroides</taxon>
    </lineage>
</organism>
<sequence>YIVAVEPASSPVLAGGEAAPHRIQGIGANFIPKLYDASVVDEVMGVPDDEAIRAGRELASTEGLLAGISSGAAVYAARQLSLRPEFKNKKIVALLPDTGERYLSTELFAFDAYPLD</sequence>
<proteinExistence type="predicted"/>
<feature type="domain" description="Tryptophan synthase beta chain-like PALP" evidence="3">
    <location>
        <begin position="2"/>
        <end position="97"/>
    </location>
</feature>
<dbReference type="Gene3D" id="3.40.50.1100">
    <property type="match status" value="1"/>
</dbReference>
<gene>
    <name evidence="4" type="ORF">F3D60_14080</name>
</gene>
<dbReference type="AlphaFoldDB" id="A0A641S3L8"/>
<evidence type="ECO:0000256" key="1">
    <source>
        <dbReference type="ARBA" id="ARBA00001933"/>
    </source>
</evidence>
<dbReference type="Pfam" id="PF00291">
    <property type="entry name" value="PALP"/>
    <property type="match status" value="1"/>
</dbReference>
<dbReference type="SUPFAM" id="SSF53686">
    <property type="entry name" value="Tryptophan synthase beta subunit-like PLP-dependent enzymes"/>
    <property type="match status" value="1"/>
</dbReference>
<dbReference type="InterPro" id="IPR050214">
    <property type="entry name" value="Cys_Synth/Cystath_Beta-Synth"/>
</dbReference>
<feature type="non-terminal residue" evidence="4">
    <location>
        <position position="1"/>
    </location>
</feature>
<accession>A0A641S3L8</accession>
<comment type="cofactor">
    <cofactor evidence="1">
        <name>pyridoxal 5'-phosphate</name>
        <dbReference type="ChEBI" id="CHEBI:597326"/>
    </cofactor>
</comment>